<protein>
    <submittedName>
        <fullName evidence="1">Protein of unassigned function</fullName>
    </submittedName>
</protein>
<dbReference type="eggNOG" id="ENOG5031061">
    <property type="taxonomic scope" value="Bacteria"/>
</dbReference>
<dbReference type="RefSeq" id="WP_043351494.1">
    <property type="nucleotide sequence ID" value="NZ_CP003811.1"/>
</dbReference>
<dbReference type="HOGENOM" id="CLU_2617965_0_0_5"/>
<dbReference type="KEGG" id="mor:MOC_2653"/>
<evidence type="ECO:0000313" key="2">
    <source>
        <dbReference type="Proteomes" id="UP000029492"/>
    </source>
</evidence>
<accession>A0A089NXA4</accession>
<reference evidence="1 2" key="1">
    <citation type="journal article" date="2014" name="PLoS ONE">
        <title>Genome Information of Methylobacterium oryzae, a Plant-Probiotic Methylotroph in the Phyllosphere.</title>
        <authorList>
            <person name="Kwak M.J."/>
            <person name="Jeong H."/>
            <person name="Madhaiyan M."/>
            <person name="Lee Y."/>
            <person name="Sa T.M."/>
            <person name="Oh T.K."/>
            <person name="Kim J.F."/>
        </authorList>
    </citation>
    <scope>NUCLEOTIDE SEQUENCE [LARGE SCALE GENOMIC DNA]</scope>
    <source>
        <strain evidence="1 2">CBMB20</strain>
    </source>
</reference>
<dbReference type="AlphaFoldDB" id="A0A089NXA4"/>
<organism evidence="1 2">
    <name type="scientific">Methylobacterium oryzae CBMB20</name>
    <dbReference type="NCBI Taxonomy" id="693986"/>
    <lineage>
        <taxon>Bacteria</taxon>
        <taxon>Pseudomonadati</taxon>
        <taxon>Pseudomonadota</taxon>
        <taxon>Alphaproteobacteria</taxon>
        <taxon>Hyphomicrobiales</taxon>
        <taxon>Methylobacteriaceae</taxon>
        <taxon>Methylobacterium</taxon>
    </lineage>
</organism>
<gene>
    <name evidence="1" type="ORF">MOC_2653</name>
</gene>
<sequence length="78" mass="9037">MLALDAETAHRSRAYRTFRLDRAGRVRAAEILSAEDDTQARRRARAMVQRDPIELWERTRFLGRFEPVVQGGVDRQAP</sequence>
<keyword evidence="2" id="KW-1185">Reference proteome</keyword>
<name>A0A089NXA4_9HYPH</name>
<proteinExistence type="predicted"/>
<evidence type="ECO:0000313" key="1">
    <source>
        <dbReference type="EMBL" id="AIQ90408.1"/>
    </source>
</evidence>
<dbReference type="Proteomes" id="UP000029492">
    <property type="component" value="Chromosome"/>
</dbReference>
<dbReference type="EMBL" id="CP003811">
    <property type="protein sequence ID" value="AIQ90408.1"/>
    <property type="molecule type" value="Genomic_DNA"/>
</dbReference>